<reference evidence="1" key="1">
    <citation type="submission" date="2021-08" db="EMBL/GenBank/DDBJ databases">
        <authorList>
            <person name="Nwanade C."/>
            <person name="Wang M."/>
            <person name="Masoudi A."/>
            <person name="Yu Z."/>
            <person name="Liu J."/>
        </authorList>
    </citation>
    <scope>NUCLEOTIDE SEQUENCE</scope>
    <source>
        <strain evidence="1">S122</strain>
        <plasmid evidence="1">unnamed3</plasmid>
    </source>
</reference>
<organism evidence="1 2">
    <name type="scientific">Leisingera caerulea</name>
    <name type="common">Phaeobacter caeruleus</name>
    <dbReference type="NCBI Taxonomy" id="506591"/>
    <lineage>
        <taxon>Bacteria</taxon>
        <taxon>Pseudomonadati</taxon>
        <taxon>Pseudomonadota</taxon>
        <taxon>Alphaproteobacteria</taxon>
        <taxon>Rhodobacterales</taxon>
        <taxon>Roseobacteraceae</taxon>
        <taxon>Leisingera</taxon>
    </lineage>
</organism>
<evidence type="ECO:0000313" key="1">
    <source>
        <dbReference type="EMBL" id="UWQ56066.1"/>
    </source>
</evidence>
<gene>
    <name evidence="1" type="ORF">K3721_19640</name>
</gene>
<evidence type="ECO:0000313" key="2">
    <source>
        <dbReference type="Proteomes" id="UP001058713"/>
    </source>
</evidence>
<name>A0A9Q9HKE8_LEICA</name>
<dbReference type="Proteomes" id="UP001058713">
    <property type="component" value="Plasmid unnamed3"/>
</dbReference>
<accession>A0A9Q9HKE8</accession>
<geneLocation type="plasmid" evidence="1 2">
    <name>unnamed3</name>
</geneLocation>
<keyword evidence="1" id="KW-0614">Plasmid</keyword>
<dbReference type="RefSeq" id="WP_259972839.1">
    <property type="nucleotide sequence ID" value="NZ_CP081073.1"/>
</dbReference>
<dbReference type="EMBL" id="CP081073">
    <property type="protein sequence ID" value="UWQ56066.1"/>
    <property type="molecule type" value="Genomic_DNA"/>
</dbReference>
<protein>
    <submittedName>
        <fullName evidence="1">Uncharacterized protein</fullName>
    </submittedName>
</protein>
<dbReference type="AlphaFoldDB" id="A0A9Q9HKE8"/>
<sequence>MTTKAAHAQTPALILTPHALEAADISDYLLRRGYPAVITETRLDGLAAALDSSARPPHLVCFGFPISNPDARDWLQSAMAKEWRIILINGDTTEPELQSLPMLSRPFATPHLDAAMLLLGE</sequence>
<dbReference type="KEGG" id="lcae:K3721_19640"/>
<proteinExistence type="predicted"/>